<proteinExistence type="inferred from homology"/>
<dbReference type="GeneID" id="55288025"/>
<comment type="function">
    <text evidence="17">Core subunit of the mitochondrial membrane respiratory chain NADH dehydrogenase (Complex I) which catalyzes electron transfer from NADH through the respiratory chain, using ubiquinone as an electron acceptor. Essential for the catalytic activity and assembly of complex I.</text>
</comment>
<evidence type="ECO:0000256" key="8">
    <source>
        <dbReference type="ARBA" id="ARBA00022792"/>
    </source>
</evidence>
<feature type="transmembrane region" description="Helical" evidence="17">
    <location>
        <begin position="488"/>
        <end position="511"/>
    </location>
</feature>
<dbReference type="GO" id="GO:0042773">
    <property type="term" value="P:ATP synthesis coupled electron transport"/>
    <property type="evidence" value="ECO:0007669"/>
    <property type="project" value="InterPro"/>
</dbReference>
<comment type="function">
    <text evidence="1">Core subunit of the mitochondrial membrane respiratory chain NADH dehydrogenase (Complex I) that is believed to belong to the minimal assembly required for catalysis. Complex I functions in the transfer of electrons from NADH to the respiratory chain. The immediate electron acceptor for the enzyme is believed to be ubiquinone.</text>
</comment>
<dbReference type="Pfam" id="PF06455">
    <property type="entry name" value="NADH5_C"/>
    <property type="match status" value="1"/>
</dbReference>
<evidence type="ECO:0000256" key="12">
    <source>
        <dbReference type="ARBA" id="ARBA00023027"/>
    </source>
</evidence>
<feature type="transmembrane region" description="Helical" evidence="17">
    <location>
        <begin position="422"/>
        <end position="444"/>
    </location>
</feature>
<dbReference type="RefSeq" id="YP_009826133.1">
    <property type="nucleotide sequence ID" value="NC_048466.1"/>
</dbReference>
<keyword evidence="7 17" id="KW-0812">Transmembrane</keyword>
<evidence type="ECO:0000256" key="11">
    <source>
        <dbReference type="ARBA" id="ARBA00022989"/>
    </source>
</evidence>
<evidence type="ECO:0000256" key="6">
    <source>
        <dbReference type="ARBA" id="ARBA00022660"/>
    </source>
</evidence>
<evidence type="ECO:0000256" key="13">
    <source>
        <dbReference type="ARBA" id="ARBA00023075"/>
    </source>
</evidence>
<keyword evidence="14 17" id="KW-0496">Mitochondrion</keyword>
<keyword evidence="5 17" id="KW-0813">Transport</keyword>
<dbReference type="GO" id="GO:0008137">
    <property type="term" value="F:NADH dehydrogenase (ubiquinone) activity"/>
    <property type="evidence" value="ECO:0007669"/>
    <property type="project" value="UniProtKB-EC"/>
</dbReference>
<feature type="transmembrane region" description="Helical" evidence="17">
    <location>
        <begin position="558"/>
        <end position="577"/>
    </location>
</feature>
<dbReference type="EC" id="7.1.1.2" evidence="3 17"/>
<dbReference type="PANTHER" id="PTHR42829">
    <property type="entry name" value="NADH-UBIQUINONE OXIDOREDUCTASE CHAIN 5"/>
    <property type="match status" value="1"/>
</dbReference>
<geneLocation type="mitochondrion" evidence="21"/>
<feature type="domain" description="NADH dehydrogenase subunit 5 C-terminal" evidence="20">
    <location>
        <begin position="395"/>
        <end position="575"/>
    </location>
</feature>
<keyword evidence="9" id="KW-1278">Translocase</keyword>
<dbReference type="GO" id="GO:0003954">
    <property type="term" value="F:NADH dehydrogenase activity"/>
    <property type="evidence" value="ECO:0007669"/>
    <property type="project" value="TreeGrafter"/>
</dbReference>
<dbReference type="PRINTS" id="PR01435">
    <property type="entry name" value="NPOXDRDTASE5"/>
</dbReference>
<evidence type="ECO:0000313" key="21">
    <source>
        <dbReference type="EMBL" id="QIV68424.1"/>
    </source>
</evidence>
<dbReference type="InterPro" id="IPR001750">
    <property type="entry name" value="ND/Mrp_TM"/>
</dbReference>
<organism evidence="21">
    <name type="scientific">Shoveliteratura triangula</name>
    <dbReference type="NCBI Taxonomy" id="2725270"/>
    <lineage>
        <taxon>Eukaryota</taxon>
        <taxon>Metazoa</taxon>
        <taxon>Ecdysozoa</taxon>
        <taxon>Arthropoda</taxon>
        <taxon>Hexapoda</taxon>
        <taxon>Insecta</taxon>
        <taxon>Pterygota</taxon>
        <taxon>Neoptera</taxon>
        <taxon>Polyneoptera</taxon>
        <taxon>Orthoptera</taxon>
        <taxon>Ensifera</taxon>
        <taxon>Tettigoniidea</taxon>
        <taxon>Tettigonioidea</taxon>
        <taxon>Tettigoniidae</taxon>
        <taxon>Meconematinae</taxon>
        <taxon>Shoveliteratura</taxon>
    </lineage>
</organism>
<evidence type="ECO:0000256" key="15">
    <source>
        <dbReference type="ARBA" id="ARBA00023136"/>
    </source>
</evidence>
<evidence type="ECO:0000256" key="1">
    <source>
        <dbReference type="ARBA" id="ARBA00003257"/>
    </source>
</evidence>
<sequence>MLWSLSICFLSFVFLFCMAMFLVMMGFYFIMSDIVIFIEWEIFTLNSSSMVMTFLFDWMSLMFMGFVLFISSLVIFYSEEYMLGDLMINRFIILVLMFVLSMMFLIISPNLISILLGWDGLGLVSYCLVIYYQNVKSYSAGMLTALSNRIGDVALLMAIAWMLNFGSWNYIYYLDVMKNCMTMNIIAGLVILAAMTKSAQIPFSSWLPAAMAAPTPVSALVHSSTLVTAGVYLLIRFNSVIVENNLGKFLLLFAGLTMFMAGLGANFEFDLKKIIALSTLSQLGLMMSILSMGFPKLAFFHLLTHALFKALLFMCAGSVIHNMKNSQDIRFMGGLCVQMPLTVICFNVSNLALCGMPFLAGFYSKDLILEIVSLSYLNVFSFFLYFFSTGLTVCYSLRLVFYSMTGDFNSTSFHPLNDESWIMLKGMITLMIMAILGGCMLSWVLFPSPSMICLPFWMKTLALSVSILGGWLGYELAKFSLSYDLQTLKYYLVSYFAGSMWFMPFISTYGVNYIPLMLGNYVYKSFDQGWSEDWGGQMIYSSSVEYSKMVQWWQNNSIKMYLISFVLWFMILLMLLLL</sequence>
<evidence type="ECO:0000256" key="9">
    <source>
        <dbReference type="ARBA" id="ARBA00022967"/>
    </source>
</evidence>
<feature type="domain" description="NADH-Ubiquinone oxidoreductase (complex I) chain 5 N-terminal" evidence="19">
    <location>
        <begin position="43"/>
        <end position="91"/>
    </location>
</feature>
<keyword evidence="6" id="KW-0679">Respiratory chain</keyword>
<dbReference type="PANTHER" id="PTHR42829:SF2">
    <property type="entry name" value="NADH-UBIQUINONE OXIDOREDUCTASE CHAIN 5"/>
    <property type="match status" value="1"/>
</dbReference>
<dbReference type="InterPro" id="IPR003945">
    <property type="entry name" value="NU5C-like"/>
</dbReference>
<feature type="transmembrane region" description="Helical" evidence="17">
    <location>
        <begin position="51"/>
        <end position="76"/>
    </location>
</feature>
<feature type="transmembrane region" description="Helical" evidence="17">
    <location>
        <begin position="88"/>
        <end position="107"/>
    </location>
</feature>
<evidence type="ECO:0000259" key="19">
    <source>
        <dbReference type="Pfam" id="PF00662"/>
    </source>
</evidence>
<dbReference type="EMBL" id="MN395747">
    <property type="protein sequence ID" value="QIV68424.1"/>
    <property type="molecule type" value="Genomic_DNA"/>
</dbReference>
<dbReference type="Pfam" id="PF00662">
    <property type="entry name" value="Proton_antipo_N"/>
    <property type="match status" value="1"/>
</dbReference>
<feature type="transmembrane region" description="Helical" evidence="17">
    <location>
        <begin position="456"/>
        <end position="476"/>
    </location>
</feature>
<feature type="transmembrane region" description="Helical" evidence="17">
    <location>
        <begin position="219"/>
        <end position="237"/>
    </location>
</feature>
<dbReference type="Pfam" id="PF00361">
    <property type="entry name" value="Proton_antipo_M"/>
    <property type="match status" value="1"/>
</dbReference>
<feature type="transmembrane region" description="Helical" evidence="17">
    <location>
        <begin position="298"/>
        <end position="320"/>
    </location>
</feature>
<evidence type="ECO:0000256" key="17">
    <source>
        <dbReference type="RuleBase" id="RU003404"/>
    </source>
</evidence>
<evidence type="ECO:0000256" key="10">
    <source>
        <dbReference type="ARBA" id="ARBA00022982"/>
    </source>
</evidence>
<comment type="subcellular location">
    <subcellularLocation>
        <location evidence="2">Mitochondrion inner membrane</location>
        <topology evidence="2">Multi-pass membrane protein</topology>
    </subcellularLocation>
</comment>
<evidence type="ECO:0000256" key="4">
    <source>
        <dbReference type="ARBA" id="ARBA00021096"/>
    </source>
</evidence>
<gene>
    <name evidence="21" type="primary">ND5</name>
</gene>
<evidence type="ECO:0000256" key="16">
    <source>
        <dbReference type="ARBA" id="ARBA00049551"/>
    </source>
</evidence>
<dbReference type="GO" id="GO:0005743">
    <property type="term" value="C:mitochondrial inner membrane"/>
    <property type="evidence" value="ECO:0007669"/>
    <property type="project" value="UniProtKB-SubCell"/>
</dbReference>
<dbReference type="PRINTS" id="PR01434">
    <property type="entry name" value="NADHDHGNASE5"/>
</dbReference>
<feature type="transmembrane region" description="Helical" evidence="17">
    <location>
        <begin position="341"/>
        <end position="362"/>
    </location>
</feature>
<evidence type="ECO:0000256" key="2">
    <source>
        <dbReference type="ARBA" id="ARBA00004448"/>
    </source>
</evidence>
<keyword evidence="10" id="KW-0249">Electron transport</keyword>
<evidence type="ECO:0000256" key="5">
    <source>
        <dbReference type="ARBA" id="ARBA00022448"/>
    </source>
</evidence>
<accession>A0A6H0R3H4</accession>
<protein>
    <recommendedName>
        <fullName evidence="4 17">NADH-ubiquinone oxidoreductase chain 5</fullName>
        <ecNumber evidence="3 17">7.1.1.2</ecNumber>
    </recommendedName>
</protein>
<dbReference type="GO" id="GO:0015990">
    <property type="term" value="P:electron transport coupled proton transport"/>
    <property type="evidence" value="ECO:0007669"/>
    <property type="project" value="TreeGrafter"/>
</dbReference>
<keyword evidence="15 17" id="KW-0472">Membrane</keyword>
<evidence type="ECO:0000256" key="14">
    <source>
        <dbReference type="ARBA" id="ARBA00023128"/>
    </source>
</evidence>
<feature type="transmembrane region" description="Helical" evidence="17">
    <location>
        <begin position="185"/>
        <end position="207"/>
    </location>
</feature>
<reference evidence="21" key="2">
    <citation type="journal article" date="2020" name="Zootaxa">
        <title>Comparative mitochondrial genomics of Shoveliteratura triangula (Orthoptera, Tettigoniidae, Meconematinae) and the first description of a female specimen.</title>
        <authorList>
            <person name="Mao S."/>
            <person name="Yuan H."/>
            <person name="Chang H."/>
            <person name="Shi F."/>
            <person name="Zhou Y."/>
        </authorList>
    </citation>
    <scope>NUCLEOTIDE SEQUENCE</scope>
</reference>
<evidence type="ECO:0000256" key="7">
    <source>
        <dbReference type="ARBA" id="ARBA00022692"/>
    </source>
</evidence>
<evidence type="ECO:0000259" key="20">
    <source>
        <dbReference type="Pfam" id="PF06455"/>
    </source>
</evidence>
<dbReference type="CTD" id="4540"/>
<reference evidence="21" key="1">
    <citation type="submission" date="2019-08" db="EMBL/GenBank/DDBJ databases">
        <authorList>
            <person name="Mao S.L."/>
        </authorList>
    </citation>
    <scope>NUCLEOTIDE SEQUENCE</scope>
</reference>
<feature type="transmembrane region" description="Helical" evidence="17">
    <location>
        <begin position="153"/>
        <end position="173"/>
    </location>
</feature>
<feature type="transmembrane region" description="Helical" evidence="17">
    <location>
        <begin position="249"/>
        <end position="267"/>
    </location>
</feature>
<feature type="domain" description="NADH:quinone oxidoreductase/Mrp antiporter transmembrane" evidence="18">
    <location>
        <begin position="108"/>
        <end position="391"/>
    </location>
</feature>
<feature type="transmembrane region" description="Helical" evidence="17">
    <location>
        <begin position="7"/>
        <end position="31"/>
    </location>
</feature>
<keyword evidence="13 17" id="KW-0830">Ubiquinone</keyword>
<dbReference type="InterPro" id="IPR001516">
    <property type="entry name" value="Proton_antipo_N"/>
</dbReference>
<evidence type="ECO:0000259" key="18">
    <source>
        <dbReference type="Pfam" id="PF00361"/>
    </source>
</evidence>
<dbReference type="InterPro" id="IPR010934">
    <property type="entry name" value="NADH_DH_su5_C"/>
</dbReference>
<keyword evidence="11 17" id="KW-1133">Transmembrane helix</keyword>
<feature type="transmembrane region" description="Helical" evidence="17">
    <location>
        <begin position="274"/>
        <end position="292"/>
    </location>
</feature>
<feature type="transmembrane region" description="Helical" evidence="17">
    <location>
        <begin position="382"/>
        <end position="401"/>
    </location>
</feature>
<keyword evidence="12 17" id="KW-0520">NAD</keyword>
<keyword evidence="8" id="KW-0999">Mitochondrion inner membrane</keyword>
<comment type="similarity">
    <text evidence="17">Belongs to the complex I subunit 5 family.</text>
</comment>
<comment type="catalytic activity">
    <reaction evidence="16 17">
        <text>a ubiquinone + NADH + 5 H(+)(in) = a ubiquinol + NAD(+) + 4 H(+)(out)</text>
        <dbReference type="Rhea" id="RHEA:29091"/>
        <dbReference type="Rhea" id="RHEA-COMP:9565"/>
        <dbReference type="Rhea" id="RHEA-COMP:9566"/>
        <dbReference type="ChEBI" id="CHEBI:15378"/>
        <dbReference type="ChEBI" id="CHEBI:16389"/>
        <dbReference type="ChEBI" id="CHEBI:17976"/>
        <dbReference type="ChEBI" id="CHEBI:57540"/>
        <dbReference type="ChEBI" id="CHEBI:57945"/>
        <dbReference type="EC" id="7.1.1.2"/>
    </reaction>
</comment>
<evidence type="ECO:0000256" key="3">
    <source>
        <dbReference type="ARBA" id="ARBA00012944"/>
    </source>
</evidence>
<feature type="transmembrane region" description="Helical" evidence="17">
    <location>
        <begin position="113"/>
        <end position="132"/>
    </location>
</feature>
<dbReference type="AlphaFoldDB" id="A0A6H0R3H4"/>
<name>A0A6H0R3H4_9ORTH</name>